<dbReference type="Proteomes" id="UP000050786">
    <property type="component" value="Unassembled WGS sequence"/>
</dbReference>
<dbReference type="EMBL" id="CYPS01000043">
    <property type="protein sequence ID" value="CUH44175.1"/>
    <property type="molecule type" value="Genomic_DNA"/>
</dbReference>
<reference evidence="2" key="1">
    <citation type="submission" date="2015-09" db="EMBL/GenBank/DDBJ databases">
        <authorList>
            <person name="Rodrigo-Torres L."/>
            <person name="Arahal D.R."/>
        </authorList>
    </citation>
    <scope>NUCLEOTIDE SEQUENCE [LARGE SCALE GENOMIC DNA]</scope>
    <source>
        <strain evidence="2">CECT 4293</strain>
    </source>
</reference>
<gene>
    <name evidence="1" type="ORF">RUM4293_03072</name>
</gene>
<dbReference type="AlphaFoldDB" id="A0A0P1E636"/>
<sequence length="126" mass="13910">MWVAFSTPEGSGFFSAVAKDEDGNTSGPHMGSRVCLRFRRAQDAELLRDYGMDGEVIETPCGDYRFRAFIPRNHLVTVLMNLGDRMAYPNFKDSIPEDDIALTNACHQAWAVFGDLQDGGPYGAGQ</sequence>
<evidence type="ECO:0000313" key="1">
    <source>
        <dbReference type="EMBL" id="CUH44175.1"/>
    </source>
</evidence>
<name>A0A0P1E636_9RHOB</name>
<accession>A0A0P1E636</accession>
<protein>
    <submittedName>
        <fullName evidence="1">Uncharacterized protein</fullName>
    </submittedName>
</protein>
<dbReference type="RefSeq" id="WP_058274128.1">
    <property type="nucleotide sequence ID" value="NZ_CYPS01000043.1"/>
</dbReference>
<proteinExistence type="predicted"/>
<evidence type="ECO:0000313" key="2">
    <source>
        <dbReference type="Proteomes" id="UP000050786"/>
    </source>
</evidence>
<organism evidence="1 2">
    <name type="scientific">Ruegeria atlantica</name>
    <dbReference type="NCBI Taxonomy" id="81569"/>
    <lineage>
        <taxon>Bacteria</taxon>
        <taxon>Pseudomonadati</taxon>
        <taxon>Pseudomonadota</taxon>
        <taxon>Alphaproteobacteria</taxon>
        <taxon>Rhodobacterales</taxon>
        <taxon>Roseobacteraceae</taxon>
        <taxon>Ruegeria</taxon>
    </lineage>
</organism>
<keyword evidence="2" id="KW-1185">Reference proteome</keyword>